<sequence length="49" mass="5296">MFSVPACIRDDHEIGLIFVAVCLIGRLATMLLLGPSSWPLALEKVEAQA</sequence>
<protein>
    <submittedName>
        <fullName evidence="2">Uncharacterized protein</fullName>
    </submittedName>
</protein>
<evidence type="ECO:0000313" key="3">
    <source>
        <dbReference type="Proteomes" id="UP000199205"/>
    </source>
</evidence>
<keyword evidence="1" id="KW-0472">Membrane</keyword>
<reference evidence="2 3" key="1">
    <citation type="submission" date="2016-08" db="EMBL/GenBank/DDBJ databases">
        <authorList>
            <person name="Seilhamer J.J."/>
        </authorList>
    </citation>
    <scope>NUCLEOTIDE SEQUENCE [LARGE SCALE GENOMIC DNA]</scope>
    <source>
        <strain evidence="2 3">P1-7</strain>
    </source>
</reference>
<proteinExistence type="predicted"/>
<organism evidence="2 3">
    <name type="scientific">Rhizobium lusitanum</name>
    <dbReference type="NCBI Taxonomy" id="293958"/>
    <lineage>
        <taxon>Bacteria</taxon>
        <taxon>Pseudomonadati</taxon>
        <taxon>Pseudomonadota</taxon>
        <taxon>Alphaproteobacteria</taxon>
        <taxon>Hyphomicrobiales</taxon>
        <taxon>Rhizobiaceae</taxon>
        <taxon>Rhizobium/Agrobacterium group</taxon>
        <taxon>Rhizobium</taxon>
    </lineage>
</organism>
<evidence type="ECO:0000256" key="1">
    <source>
        <dbReference type="SAM" id="Phobius"/>
    </source>
</evidence>
<gene>
    <name evidence="2" type="ORF">GA0061101_14535</name>
</gene>
<dbReference type="AlphaFoldDB" id="A0A1C3XIH7"/>
<accession>A0A1C3XIH7</accession>
<evidence type="ECO:0000313" key="2">
    <source>
        <dbReference type="EMBL" id="SCB52087.1"/>
    </source>
</evidence>
<name>A0A1C3XIH7_9HYPH</name>
<feature type="transmembrane region" description="Helical" evidence="1">
    <location>
        <begin position="14"/>
        <end position="34"/>
    </location>
</feature>
<keyword evidence="1" id="KW-0812">Transmembrane</keyword>
<keyword evidence="1" id="KW-1133">Transmembrane helix</keyword>
<dbReference type="EMBL" id="FMAF01000045">
    <property type="protein sequence ID" value="SCB52087.1"/>
    <property type="molecule type" value="Genomic_DNA"/>
</dbReference>
<dbReference type="Proteomes" id="UP000199205">
    <property type="component" value="Unassembled WGS sequence"/>
</dbReference>